<name>A0ABD0U4F9_DENTH</name>
<reference evidence="2 3" key="1">
    <citation type="journal article" date="2024" name="Plant Biotechnol. J.">
        <title>Dendrobium thyrsiflorum genome and its molecular insights into genes involved in important horticultural traits.</title>
        <authorList>
            <person name="Chen B."/>
            <person name="Wang J.Y."/>
            <person name="Zheng P.J."/>
            <person name="Li K.L."/>
            <person name="Liang Y.M."/>
            <person name="Chen X.F."/>
            <person name="Zhang C."/>
            <person name="Zhao X."/>
            <person name="He X."/>
            <person name="Zhang G.Q."/>
            <person name="Liu Z.J."/>
            <person name="Xu Q."/>
        </authorList>
    </citation>
    <scope>NUCLEOTIDE SEQUENCE [LARGE SCALE GENOMIC DNA]</scope>
    <source>
        <strain evidence="2">GZMU011</strain>
    </source>
</reference>
<organism evidence="2 3">
    <name type="scientific">Dendrobium thyrsiflorum</name>
    <name type="common">Pinecone-like raceme dendrobium</name>
    <name type="synonym">Orchid</name>
    <dbReference type="NCBI Taxonomy" id="117978"/>
    <lineage>
        <taxon>Eukaryota</taxon>
        <taxon>Viridiplantae</taxon>
        <taxon>Streptophyta</taxon>
        <taxon>Embryophyta</taxon>
        <taxon>Tracheophyta</taxon>
        <taxon>Spermatophyta</taxon>
        <taxon>Magnoliopsida</taxon>
        <taxon>Liliopsida</taxon>
        <taxon>Asparagales</taxon>
        <taxon>Orchidaceae</taxon>
        <taxon>Epidendroideae</taxon>
        <taxon>Malaxideae</taxon>
        <taxon>Dendrobiinae</taxon>
        <taxon>Dendrobium</taxon>
    </lineage>
</organism>
<evidence type="ECO:0008006" key="4">
    <source>
        <dbReference type="Google" id="ProtNLM"/>
    </source>
</evidence>
<dbReference type="EMBL" id="JANQDX010000018">
    <property type="protein sequence ID" value="KAL0907097.1"/>
    <property type="molecule type" value="Genomic_DNA"/>
</dbReference>
<feature type="compositionally biased region" description="Polar residues" evidence="1">
    <location>
        <begin position="94"/>
        <end position="103"/>
    </location>
</feature>
<protein>
    <recommendedName>
        <fullName evidence="4">Transposase</fullName>
    </recommendedName>
</protein>
<keyword evidence="3" id="KW-1185">Reference proteome</keyword>
<evidence type="ECO:0000313" key="2">
    <source>
        <dbReference type="EMBL" id="KAL0907097.1"/>
    </source>
</evidence>
<comment type="caution">
    <text evidence="2">The sequence shown here is derived from an EMBL/GenBank/DDBJ whole genome shotgun (WGS) entry which is preliminary data.</text>
</comment>
<feature type="region of interest" description="Disordered" evidence="1">
    <location>
        <begin position="78"/>
        <end position="109"/>
    </location>
</feature>
<sequence length="216" mass="24998">MDVPNDFNDGLSLSERPTYMQQHVLSRCTVTERPSWVRPSYNTCRDYQASGPYMQETTKNENIIPDRNNLDNDEVDLYRTMDSGSTGSSHGSDQPESNMNESMQNDDNDENKDVEFIEAHARQNQNGLERIIANNEFIEIIQTTQQWDAIPDSEGLCNNMYLAGITEDMFYFNRMMNHIRTAKKEAYDWLIQRVVSKWSLLFDNGCQYSIMTTNAS</sequence>
<gene>
    <name evidence="2" type="ORF">M5K25_025640</name>
</gene>
<dbReference type="Proteomes" id="UP001552299">
    <property type="component" value="Unassembled WGS sequence"/>
</dbReference>
<dbReference type="AlphaFoldDB" id="A0ABD0U4F9"/>
<feature type="compositionally biased region" description="Low complexity" evidence="1">
    <location>
        <begin position="83"/>
        <end position="92"/>
    </location>
</feature>
<evidence type="ECO:0000256" key="1">
    <source>
        <dbReference type="SAM" id="MobiDB-lite"/>
    </source>
</evidence>
<evidence type="ECO:0000313" key="3">
    <source>
        <dbReference type="Proteomes" id="UP001552299"/>
    </source>
</evidence>
<accession>A0ABD0U4F9</accession>
<proteinExistence type="predicted"/>